<dbReference type="PANTHER" id="PTHR24093:SF369">
    <property type="entry name" value="CALCIUM-TRANSPORTING ATPASE"/>
    <property type="match status" value="1"/>
</dbReference>
<name>A0A820BDQ2_9BILA</name>
<accession>A0A820BDQ2</accession>
<keyword evidence="2" id="KW-0460">Magnesium</keyword>
<evidence type="ECO:0000256" key="3">
    <source>
        <dbReference type="SAM" id="Phobius"/>
    </source>
</evidence>
<feature type="domain" description="P-type ATPase A" evidence="4">
    <location>
        <begin position="48"/>
        <end position="134"/>
    </location>
</feature>
<gene>
    <name evidence="5" type="ORF">FNK824_LOCUS36453</name>
</gene>
<comment type="caution">
    <text evidence="5">The sequence shown here is derived from an EMBL/GenBank/DDBJ whole genome shotgun (WGS) entry which is preliminary data.</text>
</comment>
<protein>
    <recommendedName>
        <fullName evidence="4">P-type ATPase A domain-containing protein</fullName>
    </recommendedName>
</protein>
<keyword evidence="3" id="KW-0812">Transmembrane</keyword>
<dbReference type="GO" id="GO:0051480">
    <property type="term" value="P:regulation of cytosolic calcium ion concentration"/>
    <property type="evidence" value="ECO:0007669"/>
    <property type="project" value="TreeGrafter"/>
</dbReference>
<keyword evidence="3" id="KW-1133">Transmembrane helix</keyword>
<feature type="transmembrane region" description="Helical" evidence="3">
    <location>
        <begin position="12"/>
        <end position="31"/>
    </location>
</feature>
<dbReference type="PANTHER" id="PTHR24093">
    <property type="entry name" value="CATION TRANSPORTING ATPASE"/>
    <property type="match status" value="1"/>
</dbReference>
<keyword evidence="3" id="KW-0472">Membrane</keyword>
<organism evidence="5 6">
    <name type="scientific">Rotaria sordida</name>
    <dbReference type="NCBI Taxonomy" id="392033"/>
    <lineage>
        <taxon>Eukaryota</taxon>
        <taxon>Metazoa</taxon>
        <taxon>Spiralia</taxon>
        <taxon>Gnathifera</taxon>
        <taxon>Rotifera</taxon>
        <taxon>Eurotatoria</taxon>
        <taxon>Bdelloidea</taxon>
        <taxon>Philodinida</taxon>
        <taxon>Philodinidae</taxon>
        <taxon>Rotaria</taxon>
    </lineage>
</organism>
<comment type="subcellular location">
    <subcellularLocation>
        <location evidence="1">Endomembrane system</location>
        <topology evidence="1">Multi-pass membrane protein</topology>
    </subcellularLocation>
</comment>
<sequence length="138" mass="14969">MFVFISNCGNGAYIRSVVILIFVLVTIFSAWRTEHQHHRAVEKCENAPTSVLRDNRIQQIPVMELVVGDLCFIESGNFLPADSLIVQANDLTVDESSITDVALFSGTEVKEGNGQMVVVGVGPNSTVGYVLSLLRASA</sequence>
<dbReference type="Gene3D" id="2.70.150.10">
    <property type="entry name" value="Calcium-transporting ATPase, cytoplasmic transduction domain A"/>
    <property type="match status" value="1"/>
</dbReference>
<dbReference type="SUPFAM" id="SSF81653">
    <property type="entry name" value="Calcium ATPase, transduction domain A"/>
    <property type="match status" value="1"/>
</dbReference>
<dbReference type="EMBL" id="CAJOBE010016875">
    <property type="protein sequence ID" value="CAF4204884.1"/>
    <property type="molecule type" value="Genomic_DNA"/>
</dbReference>
<dbReference type="InterPro" id="IPR059000">
    <property type="entry name" value="ATPase_P-type_domA"/>
</dbReference>
<evidence type="ECO:0000256" key="2">
    <source>
        <dbReference type="ARBA" id="ARBA00022842"/>
    </source>
</evidence>
<dbReference type="Pfam" id="PF00122">
    <property type="entry name" value="E1-E2_ATPase"/>
    <property type="match status" value="1"/>
</dbReference>
<dbReference type="GO" id="GO:0005388">
    <property type="term" value="F:P-type calcium transporter activity"/>
    <property type="evidence" value="ECO:0007669"/>
    <property type="project" value="TreeGrafter"/>
</dbReference>
<dbReference type="GO" id="GO:0012505">
    <property type="term" value="C:endomembrane system"/>
    <property type="evidence" value="ECO:0007669"/>
    <property type="project" value="UniProtKB-SubCell"/>
</dbReference>
<feature type="non-terminal residue" evidence="5">
    <location>
        <position position="1"/>
    </location>
</feature>
<evidence type="ECO:0000256" key="1">
    <source>
        <dbReference type="ARBA" id="ARBA00004127"/>
    </source>
</evidence>
<dbReference type="GO" id="GO:0005886">
    <property type="term" value="C:plasma membrane"/>
    <property type="evidence" value="ECO:0007669"/>
    <property type="project" value="TreeGrafter"/>
</dbReference>
<dbReference type="InterPro" id="IPR008250">
    <property type="entry name" value="ATPase_P-typ_transduc_dom_A_sf"/>
</dbReference>
<proteinExistence type="predicted"/>
<dbReference type="Proteomes" id="UP000663874">
    <property type="component" value="Unassembled WGS sequence"/>
</dbReference>
<reference evidence="5" key="1">
    <citation type="submission" date="2021-02" db="EMBL/GenBank/DDBJ databases">
        <authorList>
            <person name="Nowell W R."/>
        </authorList>
    </citation>
    <scope>NUCLEOTIDE SEQUENCE</scope>
</reference>
<evidence type="ECO:0000313" key="5">
    <source>
        <dbReference type="EMBL" id="CAF4204884.1"/>
    </source>
</evidence>
<evidence type="ECO:0000259" key="4">
    <source>
        <dbReference type="Pfam" id="PF00122"/>
    </source>
</evidence>
<evidence type="ECO:0000313" key="6">
    <source>
        <dbReference type="Proteomes" id="UP000663874"/>
    </source>
</evidence>
<dbReference type="AlphaFoldDB" id="A0A820BDQ2"/>